<evidence type="ECO:0000313" key="4">
    <source>
        <dbReference type="Proteomes" id="UP000034727"/>
    </source>
</evidence>
<proteinExistence type="predicted"/>
<evidence type="ECO:0000313" key="3">
    <source>
        <dbReference type="EMBL" id="KKU14369.1"/>
    </source>
</evidence>
<feature type="domain" description="Glycosyl transferase family 1" evidence="2">
    <location>
        <begin position="202"/>
        <end position="371"/>
    </location>
</feature>
<evidence type="ECO:0000259" key="2">
    <source>
        <dbReference type="Pfam" id="PF00534"/>
    </source>
</evidence>
<accession>A0A0G1N1J0</accession>
<reference evidence="3 4" key="1">
    <citation type="journal article" date="2015" name="Nature">
        <title>rRNA introns, odd ribosomes, and small enigmatic genomes across a large radiation of phyla.</title>
        <authorList>
            <person name="Brown C.T."/>
            <person name="Hug L.A."/>
            <person name="Thomas B.C."/>
            <person name="Sharon I."/>
            <person name="Castelle C.J."/>
            <person name="Singh A."/>
            <person name="Wilkins M.J."/>
            <person name="Williams K.H."/>
            <person name="Banfield J.F."/>
        </authorList>
    </citation>
    <scope>NUCLEOTIDE SEQUENCE [LARGE SCALE GENOMIC DNA]</scope>
</reference>
<keyword evidence="1" id="KW-0175">Coiled coil</keyword>
<dbReference type="PANTHER" id="PTHR45947">
    <property type="entry name" value="SULFOQUINOVOSYL TRANSFERASE SQD2"/>
    <property type="match status" value="1"/>
</dbReference>
<gene>
    <name evidence="3" type="ORF">UX22_C0027G0006</name>
</gene>
<feature type="coiled-coil region" evidence="1">
    <location>
        <begin position="186"/>
        <end position="213"/>
    </location>
</feature>
<sequence>MKIAALVSRAGPNNSPLFSMLSKEVDLTVYYCSDVGVGKNDYDAQFGRTVNWGDSFLSKHKYKFLKNFQSFSFRKNQDAWFNPSIISELIKNNYDALIVYGWNSFTDWLAFFACFFTRTKILIWGENPMNQETVAGRKSFLKKALLKPLFKRVFAFLYIGEENRKFYKYYGVPDDKLFFVPYSTNNAVFSATRDKLKSEREELRKKLLNIKDDRRVILFVGKLTEKKRPMDILRAYQLLNENHPTLISLVFVGDGALRGSLEKYAAEYALPDVYFTGFACQEEVQKYYAVADVFILPSGIGETWGMVVNQAMCFGLPVIVSDMVGCGPDLVKKGVNGFSFPCGDVQALAERIKKIITSKEMLADFGRESKKIIERYSYEEDIRGIKKALGI</sequence>
<dbReference type="Proteomes" id="UP000034727">
    <property type="component" value="Unassembled WGS sequence"/>
</dbReference>
<dbReference type="GO" id="GO:0016757">
    <property type="term" value="F:glycosyltransferase activity"/>
    <property type="evidence" value="ECO:0007669"/>
    <property type="project" value="InterPro"/>
</dbReference>
<dbReference type="EMBL" id="LCLJ01000027">
    <property type="protein sequence ID" value="KKU14369.1"/>
    <property type="molecule type" value="Genomic_DNA"/>
</dbReference>
<dbReference type="CDD" id="cd03801">
    <property type="entry name" value="GT4_PimA-like"/>
    <property type="match status" value="1"/>
</dbReference>
<dbReference type="SUPFAM" id="SSF53756">
    <property type="entry name" value="UDP-Glycosyltransferase/glycogen phosphorylase"/>
    <property type="match status" value="1"/>
</dbReference>
<dbReference type="AlphaFoldDB" id="A0A0G1N1J0"/>
<dbReference type="Pfam" id="PF00534">
    <property type="entry name" value="Glycos_transf_1"/>
    <property type="match status" value="1"/>
</dbReference>
<protein>
    <submittedName>
        <fullName evidence="3">Glycosyl transferase group 1</fullName>
    </submittedName>
</protein>
<dbReference type="InterPro" id="IPR001296">
    <property type="entry name" value="Glyco_trans_1"/>
</dbReference>
<organism evidence="3 4">
    <name type="scientific">Candidatus Jorgensenbacteria bacterium GW2011_GWA2_45_9</name>
    <dbReference type="NCBI Taxonomy" id="1618663"/>
    <lineage>
        <taxon>Bacteria</taxon>
        <taxon>Candidatus Joergenseniibacteriota</taxon>
    </lineage>
</organism>
<dbReference type="InterPro" id="IPR050194">
    <property type="entry name" value="Glycosyltransferase_grp1"/>
</dbReference>
<evidence type="ECO:0000256" key="1">
    <source>
        <dbReference type="SAM" id="Coils"/>
    </source>
</evidence>
<dbReference type="PANTHER" id="PTHR45947:SF3">
    <property type="entry name" value="SULFOQUINOVOSYL TRANSFERASE SQD2"/>
    <property type="match status" value="1"/>
</dbReference>
<dbReference type="Gene3D" id="3.40.50.2000">
    <property type="entry name" value="Glycogen Phosphorylase B"/>
    <property type="match status" value="2"/>
</dbReference>
<keyword evidence="3" id="KW-0808">Transferase</keyword>
<name>A0A0G1N1J0_9BACT</name>
<comment type="caution">
    <text evidence="3">The sequence shown here is derived from an EMBL/GenBank/DDBJ whole genome shotgun (WGS) entry which is preliminary data.</text>
</comment>